<feature type="transmembrane region" description="Helical" evidence="6">
    <location>
        <begin position="154"/>
        <end position="175"/>
    </location>
</feature>
<dbReference type="InterPro" id="IPR000620">
    <property type="entry name" value="EamA_dom"/>
</dbReference>
<evidence type="ECO:0000313" key="8">
    <source>
        <dbReference type="EMBL" id="ABG61041.1"/>
    </source>
</evidence>
<proteinExistence type="predicted"/>
<evidence type="ECO:0000313" key="9">
    <source>
        <dbReference type="Proteomes" id="UP000001822"/>
    </source>
</evidence>
<dbReference type="RefSeq" id="WP_011587146.1">
    <property type="nucleotide sequence ID" value="NC_008255.1"/>
</dbReference>
<feature type="transmembrane region" description="Helical" evidence="6">
    <location>
        <begin position="275"/>
        <end position="292"/>
    </location>
</feature>
<reference evidence="8 9" key="1">
    <citation type="journal article" date="2007" name="Appl. Environ. Microbiol.">
        <title>Genome sequence of the cellulolytic gliding bacterium Cytophaga hutchinsonii.</title>
        <authorList>
            <person name="Xie G."/>
            <person name="Bruce D.C."/>
            <person name="Challacombe J.F."/>
            <person name="Chertkov O."/>
            <person name="Detter J.C."/>
            <person name="Gilna P."/>
            <person name="Han C.S."/>
            <person name="Lucas S."/>
            <person name="Misra M."/>
            <person name="Myers G.L."/>
            <person name="Richardson P."/>
            <person name="Tapia R."/>
            <person name="Thayer N."/>
            <person name="Thompson L.S."/>
            <person name="Brettin T.S."/>
            <person name="Henrissat B."/>
            <person name="Wilson D.B."/>
            <person name="McBride M.J."/>
        </authorList>
    </citation>
    <scope>NUCLEOTIDE SEQUENCE [LARGE SCALE GENOMIC DNA]</scope>
    <source>
        <strain evidence="9">ATCC 33406 / DSM 1761 / CIP 103989 / NBRC 15051 / NCIMB 9469 / D465</strain>
    </source>
</reference>
<accession>A0A6N4SXZ8</accession>
<comment type="subcellular location">
    <subcellularLocation>
        <location evidence="1">Cell membrane</location>
        <topology evidence="1">Multi-pass membrane protein</topology>
    </subcellularLocation>
</comment>
<evidence type="ECO:0000256" key="5">
    <source>
        <dbReference type="ARBA" id="ARBA00023136"/>
    </source>
</evidence>
<dbReference type="AlphaFoldDB" id="A0A6N4SXZ8"/>
<dbReference type="PANTHER" id="PTHR32322:SF18">
    <property type="entry name" value="S-ADENOSYLMETHIONINE_S-ADENOSYLHOMOCYSTEINE TRANSPORTER"/>
    <property type="match status" value="1"/>
</dbReference>
<feature type="transmembrane region" description="Helical" evidence="6">
    <location>
        <begin position="72"/>
        <end position="91"/>
    </location>
</feature>
<dbReference type="InterPro" id="IPR050638">
    <property type="entry name" value="AA-Vitamin_Transporters"/>
</dbReference>
<feature type="domain" description="EamA" evidence="7">
    <location>
        <begin position="16"/>
        <end position="139"/>
    </location>
</feature>
<protein>
    <submittedName>
        <fullName evidence="8">Integral membrane protein</fullName>
    </submittedName>
</protein>
<evidence type="ECO:0000256" key="6">
    <source>
        <dbReference type="SAM" id="Phobius"/>
    </source>
</evidence>
<feature type="transmembrane region" description="Helical" evidence="6">
    <location>
        <begin position="12"/>
        <end position="30"/>
    </location>
</feature>
<dbReference type="SUPFAM" id="SSF103481">
    <property type="entry name" value="Multidrug resistance efflux transporter EmrE"/>
    <property type="match status" value="2"/>
</dbReference>
<keyword evidence="3 6" id="KW-0812">Transmembrane</keyword>
<dbReference type="PANTHER" id="PTHR32322">
    <property type="entry name" value="INNER MEMBRANE TRANSPORTER"/>
    <property type="match status" value="1"/>
</dbReference>
<dbReference type="GO" id="GO:0005886">
    <property type="term" value="C:plasma membrane"/>
    <property type="evidence" value="ECO:0007669"/>
    <property type="project" value="UniProtKB-SubCell"/>
</dbReference>
<dbReference type="KEGG" id="chu:CHU_3809"/>
<sequence length="298" mass="32703">MTAQENKSEKLLFTGIVVSMFFWGLSWPSGKVAASYGSPVTIVLIRYIVVFAGFLPVFFFMKAPLTIHRKGIPSLLAAGLLLSAYTYLFFYGLKNGLAGAGGVLVTTMNPIMAYSIGLVLNRKKPSRNETIGLVLGLVAGATLLKIWGSLDELFASGNIYFLLAAFVWAVMSRITSKASTYGSSMSFSLWMYLATVLIMIPFVNLTDLNNILHNADQYFWWNILFSGIFATSLATSYYFYATTTLGPEKASSFIFLVPVSAAVSSWVFLNETLLLHTIIGGVLGIAAVYMINRKKEIM</sequence>
<feature type="transmembrane region" description="Helical" evidence="6">
    <location>
        <begin position="218"/>
        <end position="240"/>
    </location>
</feature>
<evidence type="ECO:0000259" key="7">
    <source>
        <dbReference type="Pfam" id="PF00892"/>
    </source>
</evidence>
<dbReference type="InterPro" id="IPR037185">
    <property type="entry name" value="EmrE-like"/>
</dbReference>
<keyword evidence="2" id="KW-1003">Cell membrane</keyword>
<feature type="transmembrane region" description="Helical" evidence="6">
    <location>
        <begin position="97"/>
        <end position="119"/>
    </location>
</feature>
<organism evidence="8 9">
    <name type="scientific">Cytophaga hutchinsonii (strain ATCC 33406 / DSM 1761 / CIP 103989 / NBRC 15051 / NCIMB 9469 / D465)</name>
    <dbReference type="NCBI Taxonomy" id="269798"/>
    <lineage>
        <taxon>Bacteria</taxon>
        <taxon>Pseudomonadati</taxon>
        <taxon>Bacteroidota</taxon>
        <taxon>Cytophagia</taxon>
        <taxon>Cytophagales</taxon>
        <taxon>Cytophagaceae</taxon>
        <taxon>Cytophaga</taxon>
    </lineage>
</organism>
<dbReference type="Pfam" id="PF00892">
    <property type="entry name" value="EamA"/>
    <property type="match status" value="2"/>
</dbReference>
<name>A0A6N4SXZ8_CYTH3</name>
<feature type="transmembrane region" description="Helical" evidence="6">
    <location>
        <begin position="131"/>
        <end position="148"/>
    </location>
</feature>
<feature type="transmembrane region" description="Helical" evidence="6">
    <location>
        <begin position="187"/>
        <end position="206"/>
    </location>
</feature>
<gene>
    <name evidence="8" type="primary">yijE</name>
    <name evidence="8" type="ordered locus">CHU_3809</name>
</gene>
<evidence type="ECO:0000256" key="1">
    <source>
        <dbReference type="ARBA" id="ARBA00004651"/>
    </source>
</evidence>
<evidence type="ECO:0000256" key="4">
    <source>
        <dbReference type="ARBA" id="ARBA00022989"/>
    </source>
</evidence>
<keyword evidence="9" id="KW-1185">Reference proteome</keyword>
<feature type="domain" description="EamA" evidence="7">
    <location>
        <begin position="156"/>
        <end position="292"/>
    </location>
</feature>
<evidence type="ECO:0000256" key="3">
    <source>
        <dbReference type="ARBA" id="ARBA00022692"/>
    </source>
</evidence>
<feature type="transmembrane region" description="Helical" evidence="6">
    <location>
        <begin position="252"/>
        <end position="269"/>
    </location>
</feature>
<dbReference type="Proteomes" id="UP000001822">
    <property type="component" value="Chromosome"/>
</dbReference>
<dbReference type="EMBL" id="CP000383">
    <property type="protein sequence ID" value="ABG61041.1"/>
    <property type="molecule type" value="Genomic_DNA"/>
</dbReference>
<evidence type="ECO:0000256" key="2">
    <source>
        <dbReference type="ARBA" id="ARBA00022475"/>
    </source>
</evidence>
<keyword evidence="4 6" id="KW-1133">Transmembrane helix</keyword>
<feature type="transmembrane region" description="Helical" evidence="6">
    <location>
        <begin position="36"/>
        <end position="60"/>
    </location>
</feature>
<keyword evidence="5 6" id="KW-0472">Membrane</keyword>